<gene>
    <name evidence="8" type="ORF">B5J99_10335</name>
</gene>
<dbReference type="PANTHER" id="PTHR42769:SF3">
    <property type="entry name" value="SUPEROXIDE DISMUTASE [FE] 2, CHLOROPLASTIC"/>
    <property type="match status" value="1"/>
</dbReference>
<dbReference type="Gene3D" id="1.10.287.990">
    <property type="entry name" value="Fe,Mn superoxide dismutase (SOD) domain"/>
    <property type="match status" value="1"/>
</dbReference>
<proteinExistence type="inferred from homology"/>
<dbReference type="PROSITE" id="PS00088">
    <property type="entry name" value="SOD_MN"/>
    <property type="match status" value="1"/>
</dbReference>
<evidence type="ECO:0000256" key="1">
    <source>
        <dbReference type="ARBA" id="ARBA00008714"/>
    </source>
</evidence>
<dbReference type="EMBL" id="CP020083">
    <property type="protein sequence ID" value="ASR51809.1"/>
    <property type="molecule type" value="Genomic_DNA"/>
</dbReference>
<dbReference type="RefSeq" id="WP_117352343.1">
    <property type="nucleotide sequence ID" value="NZ_CP020083.1"/>
</dbReference>
<organism evidence="8 9">
    <name type="scientific">Blastomonas fulva</name>
    <dbReference type="NCBI Taxonomy" id="1550728"/>
    <lineage>
        <taxon>Bacteria</taxon>
        <taxon>Pseudomonadati</taxon>
        <taxon>Pseudomonadota</taxon>
        <taxon>Alphaproteobacteria</taxon>
        <taxon>Sphingomonadales</taxon>
        <taxon>Sphingomonadaceae</taxon>
        <taxon>Blastomonas</taxon>
    </lineage>
</organism>
<keyword evidence="9" id="KW-1185">Reference proteome</keyword>
<reference evidence="8 9" key="1">
    <citation type="submission" date="2017-03" db="EMBL/GenBank/DDBJ databases">
        <title>Complete genome sequence of Blastomonas fulva degrading microcsystin LR.</title>
        <authorList>
            <person name="Lee H.-g."/>
            <person name="Jin L."/>
            <person name="oh H.-M."/>
        </authorList>
    </citation>
    <scope>NUCLEOTIDE SEQUENCE [LARGE SCALE GENOMIC DNA]</scope>
    <source>
        <strain evidence="8 9">T2</strain>
    </source>
</reference>
<evidence type="ECO:0000313" key="8">
    <source>
        <dbReference type="EMBL" id="ASR51809.1"/>
    </source>
</evidence>
<dbReference type="PANTHER" id="PTHR42769">
    <property type="entry name" value="SUPEROXIDE DISMUTASE"/>
    <property type="match status" value="1"/>
</dbReference>
<dbReference type="InterPro" id="IPR036324">
    <property type="entry name" value="Mn/Fe_SOD_N_sf"/>
</dbReference>
<evidence type="ECO:0000313" key="9">
    <source>
        <dbReference type="Proteomes" id="UP000258016"/>
    </source>
</evidence>
<dbReference type="SUPFAM" id="SSF54719">
    <property type="entry name" value="Fe,Mn superoxide dismutase (SOD), C-terminal domain"/>
    <property type="match status" value="1"/>
</dbReference>
<comment type="catalytic activity">
    <reaction evidence="5">
        <text>2 superoxide + 2 H(+) = H2O2 + O2</text>
        <dbReference type="Rhea" id="RHEA:20696"/>
        <dbReference type="ChEBI" id="CHEBI:15378"/>
        <dbReference type="ChEBI" id="CHEBI:15379"/>
        <dbReference type="ChEBI" id="CHEBI:16240"/>
        <dbReference type="ChEBI" id="CHEBI:18421"/>
        <dbReference type="EC" id="1.15.1.1"/>
    </reaction>
</comment>
<evidence type="ECO:0000256" key="4">
    <source>
        <dbReference type="ARBA" id="ARBA00023002"/>
    </source>
</evidence>
<evidence type="ECO:0000259" key="7">
    <source>
        <dbReference type="Pfam" id="PF02777"/>
    </source>
</evidence>
<evidence type="ECO:0000256" key="3">
    <source>
        <dbReference type="ARBA" id="ARBA00022723"/>
    </source>
</evidence>
<evidence type="ECO:0000256" key="2">
    <source>
        <dbReference type="ARBA" id="ARBA00012682"/>
    </source>
</evidence>
<dbReference type="EC" id="1.15.1.1" evidence="2 5"/>
<dbReference type="Proteomes" id="UP000258016">
    <property type="component" value="Chromosome"/>
</dbReference>
<keyword evidence="3 5" id="KW-0479">Metal-binding</keyword>
<dbReference type="GeneID" id="303485966"/>
<dbReference type="PRINTS" id="PR01703">
    <property type="entry name" value="MNSODISMTASE"/>
</dbReference>
<name>A0ABM6M7F4_9SPHN</name>
<evidence type="ECO:0000259" key="6">
    <source>
        <dbReference type="Pfam" id="PF00081"/>
    </source>
</evidence>
<protein>
    <recommendedName>
        <fullName evidence="2 5">Superoxide dismutase</fullName>
        <ecNumber evidence="2 5">1.15.1.1</ecNumber>
    </recommendedName>
</protein>
<keyword evidence="4 5" id="KW-0560">Oxidoreductase</keyword>
<dbReference type="InterPro" id="IPR001189">
    <property type="entry name" value="Mn/Fe_SOD"/>
</dbReference>
<dbReference type="InterPro" id="IPR019832">
    <property type="entry name" value="Mn/Fe_SOD_C"/>
</dbReference>
<evidence type="ECO:0000256" key="5">
    <source>
        <dbReference type="RuleBase" id="RU000414"/>
    </source>
</evidence>
<feature type="domain" description="Manganese/iron superoxide dismutase N-terminal" evidence="6">
    <location>
        <begin position="3"/>
        <end position="86"/>
    </location>
</feature>
<dbReference type="InterPro" id="IPR036314">
    <property type="entry name" value="SOD_C_sf"/>
</dbReference>
<comment type="similarity">
    <text evidence="1 5">Belongs to the iron/manganese superoxide dismutase family.</text>
</comment>
<dbReference type="SUPFAM" id="SSF46609">
    <property type="entry name" value="Fe,Mn superoxide dismutase (SOD), N-terminal domain"/>
    <property type="match status" value="1"/>
</dbReference>
<accession>A0ABM6M7F4</accession>
<dbReference type="Pfam" id="PF02777">
    <property type="entry name" value="Sod_Fe_C"/>
    <property type="match status" value="1"/>
</dbReference>
<feature type="domain" description="Manganese/iron superoxide dismutase C-terminal" evidence="7">
    <location>
        <begin position="94"/>
        <end position="193"/>
    </location>
</feature>
<dbReference type="Pfam" id="PF00081">
    <property type="entry name" value="Sod_Fe_N"/>
    <property type="match status" value="1"/>
</dbReference>
<dbReference type="Gene3D" id="3.55.40.20">
    <property type="entry name" value="Iron/manganese superoxide dismutase, C-terminal domain"/>
    <property type="match status" value="1"/>
</dbReference>
<comment type="function">
    <text evidence="5">Destroys radicals which are normally produced within the cells and which are toxic to biological systems.</text>
</comment>
<sequence>MAFVLPPLPFDKTAFGDVMSAETFDYHHGKHHNAYVGKANDMVKGTDLEGASLSKVIVAAKDKGNKGLFNNAAQIWNHTFFWHCLSPEAQTIPGSLEERINADFGSVADMKDKLKAEAVGHFGSGWAWLVLNGDKLEITSLHDADSPVAHDGMKPLLTLDVWEHAYYIDYRNARPDYLSTVLDKAINWEFVAQNLDGKGTDRADQEG</sequence>
<dbReference type="PIRSF" id="PIRSF000349">
    <property type="entry name" value="SODismutase"/>
    <property type="match status" value="1"/>
</dbReference>
<dbReference type="InterPro" id="IPR019831">
    <property type="entry name" value="Mn/Fe_SOD_N"/>
</dbReference>
<dbReference type="InterPro" id="IPR019833">
    <property type="entry name" value="Mn/Fe_SOD_BS"/>
</dbReference>